<evidence type="ECO:0000313" key="1">
    <source>
        <dbReference type="EMBL" id="MZP44693.1"/>
    </source>
</evidence>
<comment type="caution">
    <text evidence="1">The sequence shown here is derived from an EMBL/GenBank/DDBJ whole genome shotgun (WGS) entry which is preliminary data.</text>
</comment>
<feature type="non-terminal residue" evidence="1">
    <location>
        <position position="130"/>
    </location>
</feature>
<reference evidence="1 2" key="1">
    <citation type="submission" date="2020-01" db="EMBL/GenBank/DDBJ databases">
        <title>Whole genome sequence of Heliobacterium gestii DSM 11169.</title>
        <authorList>
            <person name="Kyndt J.A."/>
            <person name="Meyer T.E."/>
        </authorList>
    </citation>
    <scope>NUCLEOTIDE SEQUENCE [LARGE SCALE GENOMIC DNA]</scope>
    <source>
        <strain evidence="1 2">DSM 11169</strain>
    </source>
</reference>
<feature type="non-terminal residue" evidence="1">
    <location>
        <position position="1"/>
    </location>
</feature>
<dbReference type="RefSeq" id="WP_207708944.1">
    <property type="nucleotide sequence ID" value="NZ_WXEX01000052.1"/>
</dbReference>
<dbReference type="AlphaFoldDB" id="A0A845LMW8"/>
<name>A0A845LMW8_HELGE</name>
<accession>A0A845LMW8</accession>
<organism evidence="1 2">
    <name type="scientific">Heliomicrobium gestii</name>
    <name type="common">Heliobacterium gestii</name>
    <dbReference type="NCBI Taxonomy" id="2699"/>
    <lineage>
        <taxon>Bacteria</taxon>
        <taxon>Bacillati</taxon>
        <taxon>Bacillota</taxon>
        <taxon>Clostridia</taxon>
        <taxon>Eubacteriales</taxon>
        <taxon>Heliobacteriaceae</taxon>
        <taxon>Heliomicrobium</taxon>
    </lineage>
</organism>
<gene>
    <name evidence="1" type="ORF">GTO89_17040</name>
</gene>
<proteinExistence type="predicted"/>
<evidence type="ECO:0000313" key="2">
    <source>
        <dbReference type="Proteomes" id="UP000471031"/>
    </source>
</evidence>
<dbReference type="Proteomes" id="UP000471031">
    <property type="component" value="Unassembled WGS sequence"/>
</dbReference>
<sequence>SVTVSGGTVTIGQTVTAQSNEDGWLYLAPSGSTVTDKASLDGLVSGGTATKVSATANSDAALATSTLAAGNYKVYAVDGTGNVSAASSATITLQTPDSTPPTVTVSGGTVTIGQTVTAQSNENGWLYLAP</sequence>
<dbReference type="EMBL" id="WXEX01000052">
    <property type="protein sequence ID" value="MZP44693.1"/>
    <property type="molecule type" value="Genomic_DNA"/>
</dbReference>
<keyword evidence="2" id="KW-1185">Reference proteome</keyword>
<protein>
    <submittedName>
        <fullName evidence="1">Uncharacterized protein</fullName>
    </submittedName>
</protein>